<dbReference type="EMBL" id="CP133164">
    <property type="protein sequence ID" value="WMN19928.1"/>
    <property type="molecule type" value="Genomic_DNA"/>
</dbReference>
<proteinExistence type="predicted"/>
<keyword evidence="2" id="KW-1185">Reference proteome</keyword>
<dbReference type="Proteomes" id="UP001237292">
    <property type="component" value="Chromosome"/>
</dbReference>
<reference evidence="1 2" key="1">
    <citation type="journal article" date="2023" name="Access Microbiol">
        <title>The genome of a steinernematid-associated Pseudomonas piscis bacterium encodes the biosynthesis of insect toxins.</title>
        <authorList>
            <person name="Awori R.M."/>
            <person name="Hendre P."/>
            <person name="Amugune N.O."/>
        </authorList>
    </citation>
    <scope>NUCLEOTIDE SEQUENCE [LARGE SCALE GENOMIC DNA]</scope>
    <source>
        <strain evidence="1 2">75</strain>
    </source>
</reference>
<protein>
    <submittedName>
        <fullName evidence="1">Uncharacterized protein</fullName>
    </submittedName>
</protein>
<evidence type="ECO:0000313" key="2">
    <source>
        <dbReference type="Proteomes" id="UP001237292"/>
    </source>
</evidence>
<organism evidence="1 2">
    <name type="scientific">Pseudomonas piscis</name>
    <dbReference type="NCBI Taxonomy" id="2614538"/>
    <lineage>
        <taxon>Bacteria</taxon>
        <taxon>Pseudomonadati</taxon>
        <taxon>Pseudomonadota</taxon>
        <taxon>Gammaproteobacteria</taxon>
        <taxon>Pseudomonadales</taxon>
        <taxon>Pseudomonadaceae</taxon>
        <taxon>Pseudomonas</taxon>
    </lineage>
</organism>
<evidence type="ECO:0000313" key="1">
    <source>
        <dbReference type="EMBL" id="WMN19928.1"/>
    </source>
</evidence>
<sequence>MQFTAEHLARFLAALAHYLYRSCSGYLARGDKLLNAYVGIAARHHLFDVLAGLADLLCDVISRPAECCEPLVAVQNPDIELGFLVAVFANESAPPIGKTAKS</sequence>
<name>A0ABY9NMX6_9PSED</name>
<accession>A0ABY9NMX6</accession>
<dbReference type="RefSeq" id="WP_282878383.1">
    <property type="nucleotide sequence ID" value="NZ_CP133164.1"/>
</dbReference>
<gene>
    <name evidence="1" type="ORF">QL104_11220</name>
</gene>